<evidence type="ECO:0000256" key="1">
    <source>
        <dbReference type="ARBA" id="ARBA00023157"/>
    </source>
</evidence>
<dbReference type="Pfam" id="PF00462">
    <property type="entry name" value="Glutaredoxin"/>
    <property type="match status" value="1"/>
</dbReference>
<dbReference type="SUPFAM" id="SSF52833">
    <property type="entry name" value="Thioredoxin-like"/>
    <property type="match status" value="1"/>
</dbReference>
<dbReference type="PANTHER" id="PTHR45694:SF18">
    <property type="entry name" value="GLUTAREDOXIN-1-RELATED"/>
    <property type="match status" value="1"/>
</dbReference>
<organism evidence="4 5">
    <name type="scientific">Porcisia hertigi</name>
    <dbReference type="NCBI Taxonomy" id="2761500"/>
    <lineage>
        <taxon>Eukaryota</taxon>
        <taxon>Discoba</taxon>
        <taxon>Euglenozoa</taxon>
        <taxon>Kinetoplastea</taxon>
        <taxon>Metakinetoplastina</taxon>
        <taxon>Trypanosomatida</taxon>
        <taxon>Trypanosomatidae</taxon>
        <taxon>Leishmaniinae</taxon>
        <taxon>Porcisia</taxon>
    </lineage>
</organism>
<dbReference type="InterPro" id="IPR036249">
    <property type="entry name" value="Thioredoxin-like_sf"/>
</dbReference>
<dbReference type="AlphaFoldDB" id="A0A836IRF9"/>
<name>A0A836IRF9_9TRYP</name>
<dbReference type="Proteomes" id="UP000674318">
    <property type="component" value="Unassembled WGS sequence"/>
</dbReference>
<dbReference type="InterPro" id="IPR011767">
    <property type="entry name" value="GLR_AS"/>
</dbReference>
<dbReference type="PRINTS" id="PR00160">
    <property type="entry name" value="GLUTAREDOXIN"/>
</dbReference>
<protein>
    <recommendedName>
        <fullName evidence="3">Glutaredoxin domain-containing protein</fullName>
    </recommendedName>
</protein>
<dbReference type="PROSITE" id="PS00195">
    <property type="entry name" value="GLUTAREDOXIN_1"/>
    <property type="match status" value="1"/>
</dbReference>
<evidence type="ECO:0000256" key="2">
    <source>
        <dbReference type="ARBA" id="ARBA00023284"/>
    </source>
</evidence>
<gene>
    <name evidence="4" type="ORF">JKF63_03243</name>
</gene>
<accession>A0A836IRF9</accession>
<evidence type="ECO:0000313" key="4">
    <source>
        <dbReference type="EMBL" id="KAG5501430.1"/>
    </source>
</evidence>
<dbReference type="GO" id="GO:0015038">
    <property type="term" value="F:glutathione disulfide oxidoreductase activity"/>
    <property type="evidence" value="ECO:0007669"/>
    <property type="project" value="TreeGrafter"/>
</dbReference>
<comment type="caution">
    <text evidence="4">The sequence shown here is derived from an EMBL/GenBank/DDBJ whole genome shotgun (WGS) entry which is preliminary data.</text>
</comment>
<dbReference type="GeneID" id="94289340"/>
<dbReference type="InterPro" id="IPR002109">
    <property type="entry name" value="Glutaredoxin"/>
</dbReference>
<feature type="domain" description="Glutaredoxin" evidence="3">
    <location>
        <begin position="14"/>
        <end position="76"/>
    </location>
</feature>
<evidence type="ECO:0000259" key="3">
    <source>
        <dbReference type="Pfam" id="PF00462"/>
    </source>
</evidence>
<keyword evidence="2" id="KW-0676">Redox-active center</keyword>
<dbReference type="PANTHER" id="PTHR45694">
    <property type="entry name" value="GLUTAREDOXIN 2"/>
    <property type="match status" value="1"/>
</dbReference>
<dbReference type="Gene3D" id="3.40.30.10">
    <property type="entry name" value="Glutaredoxin"/>
    <property type="match status" value="1"/>
</dbReference>
<dbReference type="GO" id="GO:0005737">
    <property type="term" value="C:cytoplasm"/>
    <property type="evidence" value="ECO:0007669"/>
    <property type="project" value="TreeGrafter"/>
</dbReference>
<dbReference type="CDD" id="cd03419">
    <property type="entry name" value="GRX_GRXh_1_2_like"/>
    <property type="match status" value="1"/>
</dbReference>
<sequence length="96" mass="10724">MSATVAELIRQNKVVMFSWVHCPFCVRAKDILKPLVKDLKVYECDELPNGEDLRAQILKTYNHETVPAIFIDGDFIGGCSDLQSIEKSGVLAKKLA</sequence>
<keyword evidence="1" id="KW-1015">Disulfide bond</keyword>
<evidence type="ECO:0000313" key="5">
    <source>
        <dbReference type="Proteomes" id="UP000674318"/>
    </source>
</evidence>
<dbReference type="InterPro" id="IPR014025">
    <property type="entry name" value="Glutaredoxin_subgr"/>
</dbReference>
<dbReference type="KEGG" id="phet:94289340"/>
<proteinExistence type="predicted"/>
<dbReference type="EMBL" id="JAFJZO010000027">
    <property type="protein sequence ID" value="KAG5501430.1"/>
    <property type="molecule type" value="Genomic_DNA"/>
</dbReference>
<keyword evidence="5" id="KW-1185">Reference proteome</keyword>
<reference evidence="4 5" key="1">
    <citation type="submission" date="2021-02" db="EMBL/GenBank/DDBJ databases">
        <title>Porcisia hertigi Genome sequencing and assembly.</title>
        <authorList>
            <person name="Almutairi H."/>
            <person name="Gatherer D."/>
        </authorList>
    </citation>
    <scope>NUCLEOTIDE SEQUENCE [LARGE SCALE GENOMIC DNA]</scope>
    <source>
        <strain evidence="4 5">C119</strain>
    </source>
</reference>
<dbReference type="FunFam" id="3.40.30.10:FF:000384">
    <property type="entry name" value="Glutaredoxin, putative"/>
    <property type="match status" value="1"/>
</dbReference>
<dbReference type="PROSITE" id="PS51354">
    <property type="entry name" value="GLUTAREDOXIN_2"/>
    <property type="match status" value="1"/>
</dbReference>
<dbReference type="OrthoDB" id="418495at2759"/>
<dbReference type="RefSeq" id="XP_067756053.1">
    <property type="nucleotide sequence ID" value="XM_067899263.1"/>
</dbReference>
<dbReference type="GO" id="GO:0034599">
    <property type="term" value="P:cellular response to oxidative stress"/>
    <property type="evidence" value="ECO:0007669"/>
    <property type="project" value="TreeGrafter"/>
</dbReference>